<accession>A0A0H2MHN8</accession>
<reference evidence="4 5" key="1">
    <citation type="submission" date="2015-03" db="EMBL/GenBank/DDBJ databases">
        <title>Genome Sequence of Kiloniella spongiae MEBiC09566, isolated from a marine sponge.</title>
        <authorList>
            <person name="Shao Z."/>
            <person name="Wang L."/>
            <person name="Li X."/>
        </authorList>
    </citation>
    <scope>NUCLEOTIDE SEQUENCE [LARGE SCALE GENOMIC DNA]</scope>
    <source>
        <strain evidence="4 5">MEBiC09566</strain>
    </source>
</reference>
<dbReference type="STRING" id="1489064.WH96_13815"/>
<dbReference type="SUPFAM" id="SSF53850">
    <property type="entry name" value="Periplasmic binding protein-like II"/>
    <property type="match status" value="1"/>
</dbReference>
<evidence type="ECO:0000259" key="3">
    <source>
        <dbReference type="Pfam" id="PF00497"/>
    </source>
</evidence>
<dbReference type="PANTHER" id="PTHR35936">
    <property type="entry name" value="MEMBRANE-BOUND LYTIC MUREIN TRANSGLYCOSYLASE F"/>
    <property type="match status" value="1"/>
</dbReference>
<keyword evidence="1 2" id="KW-0732">Signal</keyword>
<dbReference type="RefSeq" id="WP_047764783.1">
    <property type="nucleotide sequence ID" value="NZ_LAQL01000008.1"/>
</dbReference>
<dbReference type="OrthoDB" id="7354650at2"/>
<comment type="caution">
    <text evidence="4">The sequence shown here is derived from an EMBL/GenBank/DDBJ whole genome shotgun (WGS) entry which is preliminary data.</text>
</comment>
<sequence>MNRALKFMIPLVLAAQVCAFGTVSATERLVIASVEQEVNSYFGADGQSTGMVLDLVQRGMDRMGVEVEFRLLPWKRAINGTYAGEYDALLKPFWNPERHKHMDFSREVLLHETIVLYKRTDSPITFDGNWHEIAHCSFGVIQGYSYGRIFDKLRANWGLKTDESSNVEHNLKKLVARRFDLLVGFQSYTEGNIKKFGLEDKVEQIPYIIDSVEAHIAFTKKKDLTEIRDRFDEQIRWMHTHGVYEELSAKYGVTFTPAK</sequence>
<feature type="chain" id="PRO_5002597277" description="Solute-binding protein family 3/N-terminal domain-containing protein" evidence="2">
    <location>
        <begin position="26"/>
        <end position="259"/>
    </location>
</feature>
<keyword evidence="5" id="KW-1185">Reference proteome</keyword>
<evidence type="ECO:0000313" key="5">
    <source>
        <dbReference type="Proteomes" id="UP000035444"/>
    </source>
</evidence>
<feature type="domain" description="Solute-binding protein family 3/N-terminal" evidence="3">
    <location>
        <begin position="40"/>
        <end position="252"/>
    </location>
</feature>
<protein>
    <recommendedName>
        <fullName evidence="3">Solute-binding protein family 3/N-terminal domain-containing protein</fullName>
    </recommendedName>
</protein>
<dbReference type="EMBL" id="LAQL01000008">
    <property type="protein sequence ID" value="KLN60252.1"/>
    <property type="molecule type" value="Genomic_DNA"/>
</dbReference>
<dbReference type="Pfam" id="PF00497">
    <property type="entry name" value="SBP_bac_3"/>
    <property type="match status" value="1"/>
</dbReference>
<evidence type="ECO:0000256" key="1">
    <source>
        <dbReference type="ARBA" id="ARBA00022729"/>
    </source>
</evidence>
<feature type="signal peptide" evidence="2">
    <location>
        <begin position="1"/>
        <end position="25"/>
    </location>
</feature>
<dbReference type="PANTHER" id="PTHR35936:SF25">
    <property type="entry name" value="ABC TRANSPORTER SUBSTRATE-BINDING PROTEIN"/>
    <property type="match status" value="1"/>
</dbReference>
<dbReference type="InterPro" id="IPR001638">
    <property type="entry name" value="Solute-binding_3/MltF_N"/>
</dbReference>
<dbReference type="AlphaFoldDB" id="A0A0H2MHN8"/>
<gene>
    <name evidence="4" type="ORF">WH96_13815</name>
</gene>
<dbReference type="Gene3D" id="3.40.190.10">
    <property type="entry name" value="Periplasmic binding protein-like II"/>
    <property type="match status" value="2"/>
</dbReference>
<evidence type="ECO:0000256" key="2">
    <source>
        <dbReference type="SAM" id="SignalP"/>
    </source>
</evidence>
<proteinExistence type="predicted"/>
<organism evidence="4 5">
    <name type="scientific">Kiloniella spongiae</name>
    <dbReference type="NCBI Taxonomy" id="1489064"/>
    <lineage>
        <taxon>Bacteria</taxon>
        <taxon>Pseudomonadati</taxon>
        <taxon>Pseudomonadota</taxon>
        <taxon>Alphaproteobacteria</taxon>
        <taxon>Rhodospirillales</taxon>
        <taxon>Kiloniellaceae</taxon>
        <taxon>Kiloniella</taxon>
    </lineage>
</organism>
<dbReference type="Proteomes" id="UP000035444">
    <property type="component" value="Unassembled WGS sequence"/>
</dbReference>
<evidence type="ECO:0000313" key="4">
    <source>
        <dbReference type="EMBL" id="KLN60252.1"/>
    </source>
</evidence>
<name>A0A0H2MHN8_9PROT</name>